<comment type="similarity">
    <text evidence="2">Belongs to the sphingosine N-acyltransferase family.</text>
</comment>
<dbReference type="EMBL" id="MU001632">
    <property type="protein sequence ID" value="KAF2486150.1"/>
    <property type="molecule type" value="Genomic_DNA"/>
</dbReference>
<evidence type="ECO:0000256" key="2">
    <source>
        <dbReference type="ARBA" id="ARBA00009808"/>
    </source>
</evidence>
<evidence type="ECO:0000256" key="9">
    <source>
        <dbReference type="PROSITE-ProRule" id="PRU00205"/>
    </source>
</evidence>
<evidence type="ECO:0000313" key="14">
    <source>
        <dbReference type="Proteomes" id="UP000799767"/>
    </source>
</evidence>
<keyword evidence="3" id="KW-0808">Transferase</keyword>
<name>A0A6A6Q165_9PEZI</name>
<gene>
    <name evidence="13" type="ORF">BDY17DRAFT_320966</name>
</gene>
<evidence type="ECO:0000256" key="1">
    <source>
        <dbReference type="ARBA" id="ARBA00004477"/>
    </source>
</evidence>
<evidence type="ECO:0000259" key="12">
    <source>
        <dbReference type="PROSITE" id="PS50922"/>
    </source>
</evidence>
<dbReference type="AlphaFoldDB" id="A0A6A6Q165"/>
<keyword evidence="7 9" id="KW-0472">Membrane</keyword>
<keyword evidence="6 11" id="KW-1133">Transmembrane helix</keyword>
<evidence type="ECO:0000256" key="8">
    <source>
        <dbReference type="ARBA" id="ARBA00023180"/>
    </source>
</evidence>
<keyword evidence="4 9" id="KW-0812">Transmembrane</keyword>
<organism evidence="13 14">
    <name type="scientific">Neohortaea acidophila</name>
    <dbReference type="NCBI Taxonomy" id="245834"/>
    <lineage>
        <taxon>Eukaryota</taxon>
        <taxon>Fungi</taxon>
        <taxon>Dikarya</taxon>
        <taxon>Ascomycota</taxon>
        <taxon>Pezizomycotina</taxon>
        <taxon>Dothideomycetes</taxon>
        <taxon>Dothideomycetidae</taxon>
        <taxon>Mycosphaerellales</taxon>
        <taxon>Teratosphaeriaceae</taxon>
        <taxon>Neohortaea</taxon>
    </lineage>
</organism>
<protein>
    <submittedName>
        <fullName evidence="13">TLC domain-containing protein</fullName>
    </submittedName>
</protein>
<dbReference type="PANTHER" id="PTHR12560:SF11">
    <property type="entry name" value="CERAMIDE SYNTHASE LAC1-RELATED"/>
    <property type="match status" value="1"/>
</dbReference>
<dbReference type="PANTHER" id="PTHR12560">
    <property type="entry name" value="LONGEVITY ASSURANCE FACTOR 1 LAG1"/>
    <property type="match status" value="1"/>
</dbReference>
<keyword evidence="8" id="KW-0325">Glycoprotein</keyword>
<evidence type="ECO:0000256" key="5">
    <source>
        <dbReference type="ARBA" id="ARBA00022824"/>
    </source>
</evidence>
<proteinExistence type="inferred from homology"/>
<feature type="transmembrane region" description="Helical" evidence="11">
    <location>
        <begin position="274"/>
        <end position="302"/>
    </location>
</feature>
<feature type="transmembrane region" description="Helical" evidence="11">
    <location>
        <begin position="155"/>
        <end position="172"/>
    </location>
</feature>
<evidence type="ECO:0000313" key="13">
    <source>
        <dbReference type="EMBL" id="KAF2486150.1"/>
    </source>
</evidence>
<dbReference type="GO" id="GO:0050291">
    <property type="term" value="F:sphingosine N-acyltransferase activity"/>
    <property type="evidence" value="ECO:0007669"/>
    <property type="project" value="InterPro"/>
</dbReference>
<feature type="transmembrane region" description="Helical" evidence="11">
    <location>
        <begin position="201"/>
        <end position="224"/>
    </location>
</feature>
<feature type="transmembrane region" description="Helical" evidence="11">
    <location>
        <begin position="244"/>
        <end position="262"/>
    </location>
</feature>
<dbReference type="InterPro" id="IPR016439">
    <property type="entry name" value="Lag1/Lac1-like"/>
</dbReference>
<evidence type="ECO:0000256" key="4">
    <source>
        <dbReference type="ARBA" id="ARBA00022692"/>
    </source>
</evidence>
<evidence type="ECO:0000256" key="10">
    <source>
        <dbReference type="SAM" id="MobiDB-lite"/>
    </source>
</evidence>
<keyword evidence="5" id="KW-0256">Endoplasmic reticulum</keyword>
<dbReference type="InterPro" id="IPR006634">
    <property type="entry name" value="TLC-dom"/>
</dbReference>
<evidence type="ECO:0000256" key="3">
    <source>
        <dbReference type="ARBA" id="ARBA00022679"/>
    </source>
</evidence>
<dbReference type="GeneID" id="54477540"/>
<accession>A0A6A6Q165</accession>
<dbReference type="RefSeq" id="XP_033592719.1">
    <property type="nucleotide sequence ID" value="XM_033736538.1"/>
</dbReference>
<feature type="transmembrane region" description="Helical" evidence="11">
    <location>
        <begin position="351"/>
        <end position="373"/>
    </location>
</feature>
<dbReference type="Proteomes" id="UP000799767">
    <property type="component" value="Unassembled WGS sequence"/>
</dbReference>
<reference evidence="13" key="1">
    <citation type="journal article" date="2020" name="Stud. Mycol.">
        <title>101 Dothideomycetes genomes: a test case for predicting lifestyles and emergence of pathogens.</title>
        <authorList>
            <person name="Haridas S."/>
            <person name="Albert R."/>
            <person name="Binder M."/>
            <person name="Bloem J."/>
            <person name="Labutti K."/>
            <person name="Salamov A."/>
            <person name="Andreopoulos B."/>
            <person name="Baker S."/>
            <person name="Barry K."/>
            <person name="Bills G."/>
            <person name="Bluhm B."/>
            <person name="Cannon C."/>
            <person name="Castanera R."/>
            <person name="Culley D."/>
            <person name="Daum C."/>
            <person name="Ezra D."/>
            <person name="Gonzalez J."/>
            <person name="Henrissat B."/>
            <person name="Kuo A."/>
            <person name="Liang C."/>
            <person name="Lipzen A."/>
            <person name="Lutzoni F."/>
            <person name="Magnuson J."/>
            <person name="Mondo S."/>
            <person name="Nolan M."/>
            <person name="Ohm R."/>
            <person name="Pangilinan J."/>
            <person name="Park H.-J."/>
            <person name="Ramirez L."/>
            <person name="Alfaro M."/>
            <person name="Sun H."/>
            <person name="Tritt A."/>
            <person name="Yoshinaga Y."/>
            <person name="Zwiers L.-H."/>
            <person name="Turgeon B."/>
            <person name="Goodwin S."/>
            <person name="Spatafora J."/>
            <person name="Crous P."/>
            <person name="Grigoriev I."/>
        </authorList>
    </citation>
    <scope>NUCLEOTIDE SEQUENCE</scope>
    <source>
        <strain evidence="13">CBS 113389</strain>
    </source>
</reference>
<sequence length="485" mass="55769">MSRQTETFPSIGTNGMASVQKDETRPVQRRRTSRLGADPRGDTGGNALATSNLKAPSLPAEGNLSAHPKDRGRKRKKAKNLVRRFRRASLKHTWLIPLILTATILSLYLISPGEHNPLHAAIFLSYPNPPLNERTNTLPAHIGNVTQYGKGPRDIAFVAFYTIVLLFTREFLMQRLIRPMAIRLGIRSKGKISRFMEQSYFAIYFSFIGPYGVWLMSRTPVWYFNVVGMYEGFPHRAHEAYFKAYYLIQASFWVLQALVLLLQLEKPRKDFRELVLHHVITVALIALSYRFHFTYMGIAVYITHDVSDFFIATSKILNYLDSVATGPYYIMFMCIWAYLRHFINLRILYSLFPFDLPYLGKANQFMTVGPYAWKWSDVDFPNQQYKCFVSQPITFFLLASLQAVNLFWFFLICRIFCRYAFKGVQKDERSDDEEDVEEVEEVDVKRLNGSVNSHEKSVGNVEAVAVGNGHVSTADGDRKATLRKR</sequence>
<keyword evidence="14" id="KW-1185">Reference proteome</keyword>
<feature type="transmembrane region" description="Helical" evidence="11">
    <location>
        <begin position="393"/>
        <end position="417"/>
    </location>
</feature>
<feature type="transmembrane region" description="Helical" evidence="11">
    <location>
        <begin position="322"/>
        <end position="339"/>
    </location>
</feature>
<dbReference type="GO" id="GO:0005789">
    <property type="term" value="C:endoplasmic reticulum membrane"/>
    <property type="evidence" value="ECO:0007669"/>
    <property type="project" value="UniProtKB-SubCell"/>
</dbReference>
<evidence type="ECO:0000256" key="6">
    <source>
        <dbReference type="ARBA" id="ARBA00022989"/>
    </source>
</evidence>
<dbReference type="SMART" id="SM00724">
    <property type="entry name" value="TLC"/>
    <property type="match status" value="1"/>
</dbReference>
<feature type="transmembrane region" description="Helical" evidence="11">
    <location>
        <begin position="93"/>
        <end position="110"/>
    </location>
</feature>
<feature type="compositionally biased region" description="Polar residues" evidence="10">
    <location>
        <begin position="1"/>
        <end position="17"/>
    </location>
</feature>
<evidence type="ECO:0000256" key="7">
    <source>
        <dbReference type="ARBA" id="ARBA00023136"/>
    </source>
</evidence>
<feature type="domain" description="TLC" evidence="12">
    <location>
        <begin position="190"/>
        <end position="421"/>
    </location>
</feature>
<dbReference type="Pfam" id="PF03798">
    <property type="entry name" value="TRAM_LAG1_CLN8"/>
    <property type="match status" value="1"/>
</dbReference>
<comment type="subcellular location">
    <subcellularLocation>
        <location evidence="1">Endoplasmic reticulum membrane</location>
        <topology evidence="1">Multi-pass membrane protein</topology>
    </subcellularLocation>
</comment>
<evidence type="ECO:0000256" key="11">
    <source>
        <dbReference type="SAM" id="Phobius"/>
    </source>
</evidence>
<dbReference type="PROSITE" id="PS50922">
    <property type="entry name" value="TLC"/>
    <property type="match status" value="1"/>
</dbReference>
<dbReference type="GO" id="GO:0046513">
    <property type="term" value="P:ceramide biosynthetic process"/>
    <property type="evidence" value="ECO:0007669"/>
    <property type="project" value="InterPro"/>
</dbReference>
<feature type="region of interest" description="Disordered" evidence="10">
    <location>
        <begin position="1"/>
        <end position="78"/>
    </location>
</feature>
<dbReference type="OrthoDB" id="3053196at2759"/>